<dbReference type="SMART" id="SM00320">
    <property type="entry name" value="WD40"/>
    <property type="match status" value="6"/>
</dbReference>
<dbReference type="GO" id="GO:0022857">
    <property type="term" value="F:transmembrane transporter activity"/>
    <property type="evidence" value="ECO:0007669"/>
    <property type="project" value="InterPro"/>
</dbReference>
<name>A0A9P8TI02_WICPI</name>
<dbReference type="InterPro" id="IPR007582">
    <property type="entry name" value="TFIID_NTD2"/>
</dbReference>
<feature type="repeat" description="WD" evidence="9">
    <location>
        <begin position="395"/>
        <end position="429"/>
    </location>
</feature>
<dbReference type="SUPFAM" id="SSF50978">
    <property type="entry name" value="WD40 repeat-like"/>
    <property type="match status" value="1"/>
</dbReference>
<feature type="repeat" description="WD" evidence="9">
    <location>
        <begin position="578"/>
        <end position="619"/>
    </location>
</feature>
<feature type="transmembrane region" description="Helical" evidence="11">
    <location>
        <begin position="1014"/>
        <end position="1035"/>
    </location>
</feature>
<keyword evidence="14" id="KW-1185">Reference proteome</keyword>
<feature type="domain" description="Major facilitator superfamily (MFS) profile" evidence="12">
    <location>
        <begin position="743"/>
        <end position="1205"/>
    </location>
</feature>
<feature type="transmembrane region" description="Helical" evidence="11">
    <location>
        <begin position="975"/>
        <end position="993"/>
    </location>
</feature>
<evidence type="ECO:0000256" key="11">
    <source>
        <dbReference type="SAM" id="Phobius"/>
    </source>
</evidence>
<feature type="transmembrane region" description="Helical" evidence="11">
    <location>
        <begin position="808"/>
        <end position="826"/>
    </location>
</feature>
<accession>A0A9P8TI02</accession>
<keyword evidence="5" id="KW-0677">Repeat</keyword>
<comment type="similarity">
    <text evidence="3">Belongs to the WD repeat TAF5 family.</text>
</comment>
<sequence>IKQEQAASSASTNIRNNNNNNSNGNPAQQPNGTPSLPPTTAAGGAANQPRRPAGGNFSPADLNRIVLEYLNKKGYHKTEAQLRLESSHIAQPPIPTVPVTSVKTPVTDKKTNITNIDDIKAADYFQGYKILKHWVESSLDIYRGELLRFLYPIFVHCFFDLVKKGFVSEARVFFDKYGVDHEVLHGDELRKIAGVANADHLQENEMAKMFLEHGYVVHISRTAFTLLLYFLHENESLGGSVLISIINGHVEPKIVTQKSFHEPDVKVEETGDLKDGIKGLAQGIDDIENFNKTSVKLKKLPLDAEFSKEVELELQRRDEKEPDRQPTLVQEFHRLHKDDEVVKDSSSSTPVSSIPFPEKSNIDLKREILAVRESRDRIRLDSAQASAPSICMYTFHNTNNDLTTLQFNEDSTMVAGGFEDSYIKLWSLDGSPLKSVLKSDPYNQEPTNCRKLVGHSGTVYGLDFSPDNRYLISSSEDKTVKLWSLDTYTPLVNYKGHNQPVWDVAFSPMGHYFATASHDQTARLWSCDHIYPLRIFAGHLNDVDTVTFHPNSQYVFTGSADKTCRMWDIAKGNAVRIFTGHSGAINTMAVSPDGRWLATAGEDATINIWDIGSGRRLKSMKGHGRNSIYSLAFSQEGSVLISGGADMSVRVWDIKRGTSEQGHSTVNYPVNPEENQSMTNSSSVTSTSGSTGTAGNNASNANGPGPGSSGKEKAEEVRRRRGGEIVPTADHLASFFTKKTPVYKVHFTRGNLCLAADTTGLILALPSISTTFSASNSIQWSGTIYSLTSSIISLVIGRLSDLLGRKAVLIICLFTLASFQMAQGFAHTALQFYIFRGISGLGSGGIICLANVTISDFVKAEQRALYQGIIGFGIALGTAVGYLVFAGFEHRYGVKGWRFGFHLISAVCFLVCGLGVVCIPGKGNSQKEKRLSMAEIWRFKNGGVDYLGLILCCCVMSFIMIPLNCGGVLYRWDSALIIVFFVLSFVSLIGFIYNEWRIATVAIIPLRIFKNLTVVNLQFQCLLYGCVFFSLLFYLPIYFLTVRELTFLQTAGIMQCLLAPVCVGSPITGRIIGVLGNYNYVIWVGYTCWLLGSILFLALLNETTPVGHVCGIMVLISVGLSCTFQPTLQALQAHSLISDRAVVNSMRNTFRYFGNSIGVAGSFLIFGQSIRHSLELEGSSISLSTEQREYILGHILTNFEIPFSTMFKDNEQTLAQIRQIYMDAFRNLFKFWIPLVAVCWAGSFTVKDTGLAAKQRKKKKTVNL</sequence>
<keyword evidence="4 9" id="KW-0853">WD repeat</keyword>
<dbReference type="PROSITE" id="PS50896">
    <property type="entry name" value="LISH"/>
    <property type="match status" value="1"/>
</dbReference>
<evidence type="ECO:0000256" key="8">
    <source>
        <dbReference type="ARBA" id="ARBA00023242"/>
    </source>
</evidence>
<dbReference type="InterPro" id="IPR011701">
    <property type="entry name" value="MFS"/>
</dbReference>
<dbReference type="InterPro" id="IPR019775">
    <property type="entry name" value="WD40_repeat_CS"/>
</dbReference>
<dbReference type="CDD" id="cd00200">
    <property type="entry name" value="WD40"/>
    <property type="match status" value="1"/>
</dbReference>
<dbReference type="GO" id="GO:0006367">
    <property type="term" value="P:transcription initiation at RNA polymerase II promoter"/>
    <property type="evidence" value="ECO:0007669"/>
    <property type="project" value="TreeGrafter"/>
</dbReference>
<feature type="region of interest" description="Disordered" evidence="10">
    <location>
        <begin position="660"/>
        <end position="722"/>
    </location>
</feature>
<feature type="repeat" description="WD" evidence="9">
    <location>
        <begin position="494"/>
        <end position="526"/>
    </location>
</feature>
<evidence type="ECO:0000256" key="7">
    <source>
        <dbReference type="ARBA" id="ARBA00023163"/>
    </source>
</evidence>
<feature type="transmembrane region" description="Helical" evidence="11">
    <location>
        <begin position="1231"/>
        <end position="1250"/>
    </location>
</feature>
<dbReference type="Pfam" id="PF00400">
    <property type="entry name" value="WD40"/>
    <property type="match status" value="6"/>
</dbReference>
<feature type="non-terminal residue" evidence="13">
    <location>
        <position position="1264"/>
    </location>
</feature>
<feature type="region of interest" description="Disordered" evidence="10">
    <location>
        <begin position="1"/>
        <end position="59"/>
    </location>
</feature>
<dbReference type="Gene3D" id="1.25.40.500">
    <property type="entry name" value="TFIID subunit TAF5, NTD2 domain"/>
    <property type="match status" value="1"/>
</dbReference>
<feature type="repeat" description="WD" evidence="9">
    <location>
        <begin position="536"/>
        <end position="577"/>
    </location>
</feature>
<evidence type="ECO:0000313" key="13">
    <source>
        <dbReference type="EMBL" id="KAH3680298.1"/>
    </source>
</evidence>
<evidence type="ECO:0000256" key="4">
    <source>
        <dbReference type="ARBA" id="ARBA00022574"/>
    </source>
</evidence>
<dbReference type="SUPFAM" id="SSF160897">
    <property type="entry name" value="Taf5 N-terminal domain-like"/>
    <property type="match status" value="1"/>
</dbReference>
<keyword evidence="11" id="KW-0812">Transmembrane</keyword>
<dbReference type="CDD" id="cd08044">
    <property type="entry name" value="TAF5_NTD2"/>
    <property type="match status" value="1"/>
</dbReference>
<keyword evidence="8" id="KW-0539">Nucleus</keyword>
<evidence type="ECO:0000256" key="10">
    <source>
        <dbReference type="SAM" id="MobiDB-lite"/>
    </source>
</evidence>
<comment type="subcellular location">
    <subcellularLocation>
        <location evidence="2">Membrane</location>
        <topology evidence="2">Multi-pass membrane protein</topology>
    </subcellularLocation>
    <subcellularLocation>
        <location evidence="1">Nucleus</location>
    </subcellularLocation>
</comment>
<feature type="transmembrane region" description="Helical" evidence="11">
    <location>
        <begin position="1047"/>
        <end position="1068"/>
    </location>
</feature>
<evidence type="ECO:0000256" key="1">
    <source>
        <dbReference type="ARBA" id="ARBA00004123"/>
    </source>
</evidence>
<feature type="compositionally biased region" description="Polar residues" evidence="10">
    <location>
        <begin position="660"/>
        <end position="678"/>
    </location>
</feature>
<dbReference type="SUPFAM" id="SSF103473">
    <property type="entry name" value="MFS general substrate transporter"/>
    <property type="match status" value="1"/>
</dbReference>
<dbReference type="InterPro" id="IPR020846">
    <property type="entry name" value="MFS_dom"/>
</dbReference>
<feature type="transmembrane region" description="Helical" evidence="11">
    <location>
        <begin position="942"/>
        <end position="963"/>
    </location>
</feature>
<feature type="transmembrane region" description="Helical" evidence="11">
    <location>
        <begin position="900"/>
        <end position="921"/>
    </location>
</feature>
<dbReference type="InterPro" id="IPR036259">
    <property type="entry name" value="MFS_trans_sf"/>
</dbReference>
<feature type="transmembrane region" description="Helical" evidence="11">
    <location>
        <begin position="832"/>
        <end position="852"/>
    </location>
</feature>
<dbReference type="InterPro" id="IPR006594">
    <property type="entry name" value="LisH"/>
</dbReference>
<evidence type="ECO:0000256" key="3">
    <source>
        <dbReference type="ARBA" id="ARBA00009435"/>
    </source>
</evidence>
<dbReference type="OrthoDB" id="10266330at2759"/>
<dbReference type="InterPro" id="IPR036322">
    <property type="entry name" value="WD40_repeat_dom_sf"/>
</dbReference>
<feature type="compositionally biased region" description="Low complexity" evidence="10">
    <location>
        <begin position="1"/>
        <end position="27"/>
    </location>
</feature>
<comment type="caution">
    <text evidence="13">The sequence shown here is derived from an EMBL/GenBank/DDBJ whole genome shotgun (WGS) entry which is preliminary data.</text>
</comment>
<feature type="transmembrane region" description="Helical" evidence="11">
    <location>
        <begin position="864"/>
        <end position="888"/>
    </location>
</feature>
<dbReference type="PROSITE" id="PS00678">
    <property type="entry name" value="WD_REPEATS_1"/>
    <property type="match status" value="3"/>
</dbReference>
<keyword evidence="7" id="KW-0804">Transcription</keyword>
<evidence type="ECO:0000259" key="12">
    <source>
        <dbReference type="PROSITE" id="PS50850"/>
    </source>
</evidence>
<dbReference type="GO" id="GO:0005669">
    <property type="term" value="C:transcription factor TFIID complex"/>
    <property type="evidence" value="ECO:0007669"/>
    <property type="project" value="TreeGrafter"/>
</dbReference>
<evidence type="ECO:0000256" key="2">
    <source>
        <dbReference type="ARBA" id="ARBA00004141"/>
    </source>
</evidence>
<dbReference type="InterPro" id="IPR001680">
    <property type="entry name" value="WD40_rpt"/>
</dbReference>
<evidence type="ECO:0000313" key="14">
    <source>
        <dbReference type="Proteomes" id="UP000774326"/>
    </source>
</evidence>
<feature type="transmembrane region" description="Helical" evidence="11">
    <location>
        <begin position="1080"/>
        <end position="1100"/>
    </location>
</feature>
<keyword evidence="11" id="KW-0472">Membrane</keyword>
<organism evidence="13 14">
    <name type="scientific">Wickerhamomyces pijperi</name>
    <name type="common">Yeast</name>
    <name type="synonym">Pichia pijperi</name>
    <dbReference type="NCBI Taxonomy" id="599730"/>
    <lineage>
        <taxon>Eukaryota</taxon>
        <taxon>Fungi</taxon>
        <taxon>Dikarya</taxon>
        <taxon>Ascomycota</taxon>
        <taxon>Saccharomycotina</taxon>
        <taxon>Saccharomycetes</taxon>
        <taxon>Phaffomycetales</taxon>
        <taxon>Wickerhamomycetaceae</taxon>
        <taxon>Wickerhamomyces</taxon>
    </lineage>
</organism>
<keyword evidence="6" id="KW-0805">Transcription regulation</keyword>
<reference evidence="13" key="2">
    <citation type="submission" date="2021-01" db="EMBL/GenBank/DDBJ databases">
        <authorList>
            <person name="Schikora-Tamarit M.A."/>
        </authorList>
    </citation>
    <scope>NUCLEOTIDE SEQUENCE</scope>
    <source>
        <strain evidence="13">CBS2887</strain>
    </source>
</reference>
<evidence type="ECO:0000256" key="5">
    <source>
        <dbReference type="ARBA" id="ARBA00022737"/>
    </source>
</evidence>
<evidence type="ECO:0000256" key="9">
    <source>
        <dbReference type="PROSITE-ProRule" id="PRU00221"/>
    </source>
</evidence>
<gene>
    <name evidence="13" type="ORF">WICPIJ_008327</name>
</gene>
<feature type="transmembrane region" description="Helical" evidence="11">
    <location>
        <begin position="1152"/>
        <end position="1170"/>
    </location>
</feature>
<dbReference type="GO" id="GO:0016020">
    <property type="term" value="C:membrane"/>
    <property type="evidence" value="ECO:0007669"/>
    <property type="project" value="UniProtKB-SubCell"/>
</dbReference>
<dbReference type="PROSITE" id="PS50850">
    <property type="entry name" value="MFS"/>
    <property type="match status" value="1"/>
</dbReference>
<dbReference type="PANTHER" id="PTHR19879:SF1">
    <property type="entry name" value="CANNONBALL-RELATED"/>
    <property type="match status" value="1"/>
</dbReference>
<dbReference type="AlphaFoldDB" id="A0A9P8TI02"/>
<dbReference type="InterPro" id="IPR020472">
    <property type="entry name" value="WD40_PAC1"/>
</dbReference>
<dbReference type="PRINTS" id="PR00320">
    <property type="entry name" value="GPROTEINBRPT"/>
</dbReference>
<protein>
    <recommendedName>
        <fullName evidence="12">Major facilitator superfamily (MFS) profile domain-containing protein</fullName>
    </recommendedName>
</protein>
<dbReference type="InterPro" id="IPR037264">
    <property type="entry name" value="TFIID_NTD2_sf"/>
</dbReference>
<dbReference type="PROSITE" id="PS50082">
    <property type="entry name" value="WD_REPEATS_2"/>
    <property type="match status" value="6"/>
</dbReference>
<dbReference type="Pfam" id="PF04494">
    <property type="entry name" value="TFIID_NTD2"/>
    <property type="match status" value="1"/>
</dbReference>
<dbReference type="PANTHER" id="PTHR19879">
    <property type="entry name" value="TRANSCRIPTION INITIATION FACTOR TFIID"/>
    <property type="match status" value="1"/>
</dbReference>
<dbReference type="SMART" id="SM00667">
    <property type="entry name" value="LisH"/>
    <property type="match status" value="1"/>
</dbReference>
<feature type="transmembrane region" description="Helical" evidence="11">
    <location>
        <begin position="778"/>
        <end position="796"/>
    </location>
</feature>
<feature type="compositionally biased region" description="Low complexity" evidence="10">
    <location>
        <begin position="679"/>
        <end position="703"/>
    </location>
</feature>
<reference evidence="13" key="1">
    <citation type="journal article" date="2021" name="Open Biol.">
        <title>Shared evolutionary footprints suggest mitochondrial oxidative damage underlies multiple complex I losses in fungi.</title>
        <authorList>
            <person name="Schikora-Tamarit M.A."/>
            <person name="Marcet-Houben M."/>
            <person name="Nosek J."/>
            <person name="Gabaldon T."/>
        </authorList>
    </citation>
    <scope>NUCLEOTIDE SEQUENCE</scope>
    <source>
        <strain evidence="13">CBS2887</strain>
    </source>
</reference>
<dbReference type="Pfam" id="PF07690">
    <property type="entry name" value="MFS_1"/>
    <property type="match status" value="1"/>
</dbReference>
<dbReference type="GO" id="GO:0016251">
    <property type="term" value="F:RNA polymerase II general transcription initiation factor activity"/>
    <property type="evidence" value="ECO:0007669"/>
    <property type="project" value="TreeGrafter"/>
</dbReference>
<feature type="repeat" description="WD" evidence="9">
    <location>
        <begin position="452"/>
        <end position="493"/>
    </location>
</feature>
<dbReference type="InterPro" id="IPR015943">
    <property type="entry name" value="WD40/YVTN_repeat-like_dom_sf"/>
</dbReference>
<dbReference type="Gene3D" id="2.130.10.10">
    <property type="entry name" value="YVTN repeat-like/Quinoprotein amine dehydrogenase"/>
    <property type="match status" value="2"/>
</dbReference>
<keyword evidence="11" id="KW-1133">Transmembrane helix</keyword>
<feature type="repeat" description="WD" evidence="9">
    <location>
        <begin position="626"/>
        <end position="662"/>
    </location>
</feature>
<feature type="transmembrane region" description="Helical" evidence="11">
    <location>
        <begin position="1106"/>
        <end position="1131"/>
    </location>
</feature>
<evidence type="ECO:0000256" key="6">
    <source>
        <dbReference type="ARBA" id="ARBA00023015"/>
    </source>
</evidence>
<dbReference type="PROSITE" id="PS50294">
    <property type="entry name" value="WD_REPEATS_REGION"/>
    <property type="match status" value="5"/>
</dbReference>
<proteinExistence type="inferred from homology"/>
<dbReference type="Gene3D" id="1.20.1250.20">
    <property type="entry name" value="MFS general substrate transporter like domains"/>
    <property type="match status" value="2"/>
</dbReference>
<dbReference type="Proteomes" id="UP000774326">
    <property type="component" value="Unassembled WGS sequence"/>
</dbReference>
<dbReference type="EMBL" id="JAEUBG010004755">
    <property type="protein sequence ID" value="KAH3680298.1"/>
    <property type="molecule type" value="Genomic_DNA"/>
</dbReference>
<dbReference type="Pfam" id="PF08513">
    <property type="entry name" value="LisH"/>
    <property type="match status" value="1"/>
</dbReference>